<evidence type="ECO:0000313" key="4">
    <source>
        <dbReference type="Proteomes" id="UP000293764"/>
    </source>
</evidence>
<dbReference type="EMBL" id="SDWW01000026">
    <property type="protein sequence ID" value="RYV50829.1"/>
    <property type="molecule type" value="Genomic_DNA"/>
</dbReference>
<organism evidence="3 4">
    <name type="scientific">Pengzhenrongella frigida</name>
    <dbReference type="NCBI Taxonomy" id="1259133"/>
    <lineage>
        <taxon>Bacteria</taxon>
        <taxon>Bacillati</taxon>
        <taxon>Actinomycetota</taxon>
        <taxon>Actinomycetes</taxon>
        <taxon>Micrococcales</taxon>
        <taxon>Pengzhenrongella</taxon>
    </lineage>
</organism>
<protein>
    <submittedName>
        <fullName evidence="3">FMN-binding protein</fullName>
    </submittedName>
</protein>
<accession>A0A4Q5MYS1</accession>
<dbReference type="OrthoDB" id="8099475at2"/>
<feature type="domain" description="FMN-binding" evidence="2">
    <location>
        <begin position="63"/>
        <end position="140"/>
    </location>
</feature>
<dbReference type="SMART" id="SM00900">
    <property type="entry name" value="FMN_bind"/>
    <property type="match status" value="1"/>
</dbReference>
<feature type="chain" id="PRO_5038861430" evidence="1">
    <location>
        <begin position="30"/>
        <end position="142"/>
    </location>
</feature>
<evidence type="ECO:0000256" key="1">
    <source>
        <dbReference type="SAM" id="SignalP"/>
    </source>
</evidence>
<dbReference type="Pfam" id="PF04205">
    <property type="entry name" value="FMN_bind"/>
    <property type="match status" value="1"/>
</dbReference>
<dbReference type="Gene3D" id="3.90.1010.20">
    <property type="match status" value="1"/>
</dbReference>
<comment type="caution">
    <text evidence="3">The sequence shown here is derived from an EMBL/GenBank/DDBJ whole genome shotgun (WGS) entry which is preliminary data.</text>
</comment>
<dbReference type="InterPro" id="IPR007329">
    <property type="entry name" value="FMN-bd"/>
</dbReference>
<keyword evidence="1" id="KW-0732">Signal</keyword>
<reference evidence="3 4" key="1">
    <citation type="submission" date="2019-01" db="EMBL/GenBank/DDBJ databases">
        <title>Novel species of Cellulomonas.</title>
        <authorList>
            <person name="Liu Q."/>
            <person name="Xin Y.-H."/>
        </authorList>
    </citation>
    <scope>NUCLEOTIDE SEQUENCE [LARGE SCALE GENOMIC DNA]</scope>
    <source>
        <strain evidence="3 4">HLT2-17</strain>
    </source>
</reference>
<dbReference type="AlphaFoldDB" id="A0A4Q5MYS1"/>
<feature type="signal peptide" evidence="1">
    <location>
        <begin position="1"/>
        <end position="29"/>
    </location>
</feature>
<dbReference type="GO" id="GO:0016020">
    <property type="term" value="C:membrane"/>
    <property type="evidence" value="ECO:0007669"/>
    <property type="project" value="InterPro"/>
</dbReference>
<proteinExistence type="predicted"/>
<evidence type="ECO:0000259" key="2">
    <source>
        <dbReference type="SMART" id="SM00900"/>
    </source>
</evidence>
<dbReference type="Proteomes" id="UP000293764">
    <property type="component" value="Unassembled WGS sequence"/>
</dbReference>
<dbReference type="GO" id="GO:0010181">
    <property type="term" value="F:FMN binding"/>
    <property type="evidence" value="ECO:0007669"/>
    <property type="project" value="InterPro"/>
</dbReference>
<gene>
    <name evidence="3" type="ORF">EUA98_11670</name>
</gene>
<evidence type="ECO:0000313" key="3">
    <source>
        <dbReference type="EMBL" id="RYV50829.1"/>
    </source>
</evidence>
<name>A0A4Q5MYS1_9MICO</name>
<keyword evidence="4" id="KW-1185">Reference proteome</keyword>
<sequence length="142" mass="14330">MRRIVLATGTTLTGVALLLSYSASVSRSAATSIVSGSTTASAASVDTGASTTQTYDGAAASTRFGNVQVRITVTDGVLTAAEAIDYPDSDGHDQQINSYAIPILNAEAVDAGTASIDMVSGATYTSNGYVQSLQDALDQAGL</sequence>